<dbReference type="EMBL" id="JBJKFK010001026">
    <property type="protein sequence ID" value="KAL3314341.1"/>
    <property type="molecule type" value="Genomic_DNA"/>
</dbReference>
<organism evidence="1 2">
    <name type="scientific">Cichlidogyrus casuarinus</name>
    <dbReference type="NCBI Taxonomy" id="1844966"/>
    <lineage>
        <taxon>Eukaryota</taxon>
        <taxon>Metazoa</taxon>
        <taxon>Spiralia</taxon>
        <taxon>Lophotrochozoa</taxon>
        <taxon>Platyhelminthes</taxon>
        <taxon>Monogenea</taxon>
        <taxon>Monopisthocotylea</taxon>
        <taxon>Dactylogyridea</taxon>
        <taxon>Ancyrocephalidae</taxon>
        <taxon>Cichlidogyrus</taxon>
    </lineage>
</organism>
<accession>A0ABD2Q402</accession>
<evidence type="ECO:0000313" key="1">
    <source>
        <dbReference type="EMBL" id="KAL3314341.1"/>
    </source>
</evidence>
<feature type="non-terminal residue" evidence="1">
    <location>
        <position position="1"/>
    </location>
</feature>
<protein>
    <submittedName>
        <fullName evidence="1">Uncharacterized protein</fullName>
    </submittedName>
</protein>
<evidence type="ECO:0000313" key="2">
    <source>
        <dbReference type="Proteomes" id="UP001626550"/>
    </source>
</evidence>
<sequence>SLDCVRLLCSNLECSLRLQLHVPVLPEEEVSADPVQLCDRAMRKICRELKRTGCFLIHCWSDQHSLLANQLLAPNAPSDYYQNCQSHLINELSLLLRHQKQMHLTGALNYSQFYNPIGI</sequence>
<keyword evidence="2" id="KW-1185">Reference proteome</keyword>
<reference evidence="1 2" key="1">
    <citation type="submission" date="2024-11" db="EMBL/GenBank/DDBJ databases">
        <title>Adaptive evolution of stress response genes in parasites aligns with host niche diversity.</title>
        <authorList>
            <person name="Hahn C."/>
            <person name="Resl P."/>
        </authorList>
    </citation>
    <scope>NUCLEOTIDE SEQUENCE [LARGE SCALE GENOMIC DNA]</scope>
    <source>
        <strain evidence="1">EGGRZ-B1_66</strain>
        <tissue evidence="1">Body</tissue>
    </source>
</reference>
<proteinExistence type="predicted"/>
<gene>
    <name evidence="1" type="ORF">Ciccas_007041</name>
</gene>
<dbReference type="AlphaFoldDB" id="A0ABD2Q402"/>
<dbReference type="Proteomes" id="UP001626550">
    <property type="component" value="Unassembled WGS sequence"/>
</dbReference>
<name>A0ABD2Q402_9PLAT</name>
<comment type="caution">
    <text evidence="1">The sequence shown here is derived from an EMBL/GenBank/DDBJ whole genome shotgun (WGS) entry which is preliminary data.</text>
</comment>